<dbReference type="GO" id="GO:0005737">
    <property type="term" value="C:cytoplasm"/>
    <property type="evidence" value="ECO:0007669"/>
    <property type="project" value="TreeGrafter"/>
</dbReference>
<dbReference type="GeneID" id="100897575"/>
<dbReference type="Gene3D" id="4.10.640.40">
    <property type="entry name" value="Cytoplasmic polyadenylation element-binding protein, ZZ domain"/>
    <property type="match status" value="1"/>
</dbReference>
<organism evidence="4 5">
    <name type="scientific">Galendromus occidentalis</name>
    <name type="common">western predatory mite</name>
    <dbReference type="NCBI Taxonomy" id="34638"/>
    <lineage>
        <taxon>Eukaryota</taxon>
        <taxon>Metazoa</taxon>
        <taxon>Ecdysozoa</taxon>
        <taxon>Arthropoda</taxon>
        <taxon>Chelicerata</taxon>
        <taxon>Arachnida</taxon>
        <taxon>Acari</taxon>
        <taxon>Parasitiformes</taxon>
        <taxon>Mesostigmata</taxon>
        <taxon>Gamasina</taxon>
        <taxon>Phytoseioidea</taxon>
        <taxon>Phytoseiidae</taxon>
        <taxon>Typhlodrominae</taxon>
        <taxon>Galendromus</taxon>
    </lineage>
</organism>
<dbReference type="AlphaFoldDB" id="A0AAJ6VUU3"/>
<dbReference type="SMART" id="SM00360">
    <property type="entry name" value="RRM"/>
    <property type="match status" value="2"/>
</dbReference>
<dbReference type="InterPro" id="IPR000504">
    <property type="entry name" value="RRM_dom"/>
</dbReference>
<dbReference type="GO" id="GO:0045202">
    <property type="term" value="C:synapse"/>
    <property type="evidence" value="ECO:0007669"/>
    <property type="project" value="TreeGrafter"/>
</dbReference>
<dbReference type="InterPro" id="IPR038446">
    <property type="entry name" value="CEBP_ZZ_sf"/>
</dbReference>
<dbReference type="InterPro" id="IPR035979">
    <property type="entry name" value="RBD_domain_sf"/>
</dbReference>
<dbReference type="InterPro" id="IPR034819">
    <property type="entry name" value="CPEB"/>
</dbReference>
<protein>
    <submittedName>
        <fullName evidence="5">Cytoplasmic polyadenylation element-binding protein 1-like</fullName>
    </submittedName>
</protein>
<dbReference type="GO" id="GO:0043005">
    <property type="term" value="C:neuron projection"/>
    <property type="evidence" value="ECO:0007669"/>
    <property type="project" value="TreeGrafter"/>
</dbReference>
<dbReference type="KEGG" id="goe:100897575"/>
<dbReference type="Gene3D" id="3.30.70.330">
    <property type="match status" value="2"/>
</dbReference>
<keyword evidence="1 2" id="KW-0694">RNA-binding</keyword>
<dbReference type="PANTHER" id="PTHR12566:SF9">
    <property type="entry name" value="CYTOPLASMIC POLYADENYLATION ELEMENT-BINDING PROTEIN 1"/>
    <property type="match status" value="1"/>
</dbReference>
<dbReference type="Proteomes" id="UP000694867">
    <property type="component" value="Unplaced"/>
</dbReference>
<dbReference type="InterPro" id="IPR032296">
    <property type="entry name" value="CEBP_ZZ"/>
</dbReference>
<keyword evidence="4" id="KW-1185">Reference proteome</keyword>
<proteinExistence type="predicted"/>
<feature type="domain" description="RRM" evidence="3">
    <location>
        <begin position="115"/>
        <end position="196"/>
    </location>
</feature>
<dbReference type="InterPro" id="IPR012677">
    <property type="entry name" value="Nucleotide-bd_a/b_plait_sf"/>
</dbReference>
<evidence type="ECO:0000259" key="3">
    <source>
        <dbReference type="PROSITE" id="PS50102"/>
    </source>
</evidence>
<reference evidence="5" key="1">
    <citation type="submission" date="2025-08" db="UniProtKB">
        <authorList>
            <consortium name="RefSeq"/>
        </authorList>
    </citation>
    <scope>IDENTIFICATION</scope>
</reference>
<gene>
    <name evidence="5" type="primary">LOC100897575</name>
</gene>
<dbReference type="GO" id="GO:0003730">
    <property type="term" value="F:mRNA 3'-UTR binding"/>
    <property type="evidence" value="ECO:0007669"/>
    <property type="project" value="InterPro"/>
</dbReference>
<dbReference type="GO" id="GO:2000766">
    <property type="term" value="P:negative regulation of cytoplasmic translation"/>
    <property type="evidence" value="ECO:0007669"/>
    <property type="project" value="TreeGrafter"/>
</dbReference>
<name>A0AAJ6VUU3_9ACAR</name>
<dbReference type="Pfam" id="PF16366">
    <property type="entry name" value="CEBP_ZZ"/>
    <property type="match status" value="1"/>
</dbReference>
<dbReference type="GO" id="GO:0000900">
    <property type="term" value="F:mRNA regulatory element binding translation repressor activity"/>
    <property type="evidence" value="ECO:0007669"/>
    <property type="project" value="TreeGrafter"/>
</dbReference>
<dbReference type="GO" id="GO:0005634">
    <property type="term" value="C:nucleus"/>
    <property type="evidence" value="ECO:0007669"/>
    <property type="project" value="TreeGrafter"/>
</dbReference>
<evidence type="ECO:0000313" key="5">
    <source>
        <dbReference type="RefSeq" id="XP_003738505.1"/>
    </source>
</evidence>
<evidence type="ECO:0000313" key="4">
    <source>
        <dbReference type="Proteomes" id="UP000694867"/>
    </source>
</evidence>
<dbReference type="RefSeq" id="XP_003738505.1">
    <property type="nucleotide sequence ID" value="XM_003738457.1"/>
</dbReference>
<dbReference type="PROSITE" id="PS50102">
    <property type="entry name" value="RRM"/>
    <property type="match status" value="2"/>
</dbReference>
<dbReference type="GO" id="GO:0008135">
    <property type="term" value="F:translation factor activity, RNA binding"/>
    <property type="evidence" value="ECO:0007669"/>
    <property type="project" value="TreeGrafter"/>
</dbReference>
<feature type="domain" description="RRM" evidence="3">
    <location>
        <begin position="22"/>
        <end position="95"/>
    </location>
</feature>
<evidence type="ECO:0000256" key="2">
    <source>
        <dbReference type="PROSITE-ProRule" id="PRU00176"/>
    </source>
</evidence>
<dbReference type="SUPFAM" id="SSF54928">
    <property type="entry name" value="RNA-binding domain, RBD"/>
    <property type="match status" value="1"/>
</dbReference>
<evidence type="ECO:0000256" key="1">
    <source>
        <dbReference type="ARBA" id="ARBA00022884"/>
    </source>
</evidence>
<dbReference type="PANTHER" id="PTHR12566">
    <property type="entry name" value="CYTOPLASMIC POLYADENYLATION ELEMENT BINDING PROTEIN CPEB"/>
    <property type="match status" value="1"/>
</dbReference>
<accession>A0AAJ6VUU3</accession>
<dbReference type="GO" id="GO:0043022">
    <property type="term" value="F:ribosome binding"/>
    <property type="evidence" value="ECO:0007669"/>
    <property type="project" value="TreeGrafter"/>
</dbReference>
<dbReference type="Pfam" id="PF16367">
    <property type="entry name" value="RRM_7"/>
    <property type="match status" value="1"/>
</dbReference>
<sequence length="247" mass="28382">MTWSERGYQLPRRHHQDATYSRKVFIGGLPPDFDSAKLVQSFQGCGSVRAIKKPGKGHAYIILESNDHVKSLLSRCQRSVSGDFYFSIVGRATQVIPWAEQDSEWGTEFTSPRTNTIFVGALHGQTTAEHVKIIMEDRFGQVRFVKIDTDSYNYPNGSARVQFVFHESYCAAINVNILRVVTKDYERNIQLEPFFEKNIPCSRRCGSMSSVICRHYLCLQYFCRACHRIHQNQQSENRDLHKPIGLL</sequence>